<reference evidence="2" key="1">
    <citation type="submission" date="2020-02" db="EMBL/GenBank/DDBJ databases">
        <authorList>
            <person name="Meier V. D."/>
        </authorList>
    </citation>
    <scope>NUCLEOTIDE SEQUENCE</scope>
    <source>
        <strain evidence="2">AVDCRST_MAG13</strain>
    </source>
</reference>
<dbReference type="Pfam" id="PF00535">
    <property type="entry name" value="Glycos_transf_2"/>
    <property type="match status" value="1"/>
</dbReference>
<proteinExistence type="predicted"/>
<dbReference type="PANTHER" id="PTHR43179:SF7">
    <property type="entry name" value="RHAMNOSYLTRANSFERASE WBBL"/>
    <property type="match status" value="1"/>
</dbReference>
<dbReference type="EMBL" id="CADCVO010000041">
    <property type="protein sequence ID" value="CAA9468651.1"/>
    <property type="molecule type" value="Genomic_DNA"/>
</dbReference>
<organism evidence="2">
    <name type="scientific">uncultured Solirubrobacteraceae bacterium</name>
    <dbReference type="NCBI Taxonomy" id="1162706"/>
    <lineage>
        <taxon>Bacteria</taxon>
        <taxon>Bacillati</taxon>
        <taxon>Actinomycetota</taxon>
        <taxon>Thermoleophilia</taxon>
        <taxon>Solirubrobacterales</taxon>
        <taxon>Solirubrobacteraceae</taxon>
        <taxon>environmental samples</taxon>
    </lineage>
</organism>
<dbReference type="PANTHER" id="PTHR43179">
    <property type="entry name" value="RHAMNOSYLTRANSFERASE WBBL"/>
    <property type="match status" value="1"/>
</dbReference>
<dbReference type="InterPro" id="IPR001173">
    <property type="entry name" value="Glyco_trans_2-like"/>
</dbReference>
<protein>
    <recommendedName>
        <fullName evidence="1">Glycosyltransferase 2-like domain-containing protein</fullName>
    </recommendedName>
</protein>
<evidence type="ECO:0000259" key="1">
    <source>
        <dbReference type="Pfam" id="PF00535"/>
    </source>
</evidence>
<dbReference type="AlphaFoldDB" id="A0A6J4RAD0"/>
<feature type="domain" description="Glycosyltransferase 2-like" evidence="1">
    <location>
        <begin position="50"/>
        <end position="115"/>
    </location>
</feature>
<dbReference type="InterPro" id="IPR029044">
    <property type="entry name" value="Nucleotide-diphossugar_trans"/>
</dbReference>
<evidence type="ECO:0000313" key="2">
    <source>
        <dbReference type="EMBL" id="CAA9468651.1"/>
    </source>
</evidence>
<sequence length="254" mass="26503">MISVCIPSYKPHPAPNLATVGAGLPAALGGEPGELVVALNGIAAEAVGVPPGAVTVPLPTNRGVAPGWNAAAGAARGDVLVFANDDLELGPGSLARLARVLRERPEAGVVGPVGTAWDIPGAAHRAWIDLAGRPDGDVAACDVVSGFCFAVRRATFDAVGGFDEAYAPASWEEVDFCTAVRAAGLENYAVAGVQVAHEWGVSQRQPPWRRLRWDGRSELLWSIHRRNRRRFRAKWSARAPAPAAPAPAPAAGRP</sequence>
<dbReference type="Gene3D" id="3.90.550.10">
    <property type="entry name" value="Spore Coat Polysaccharide Biosynthesis Protein SpsA, Chain A"/>
    <property type="match status" value="1"/>
</dbReference>
<name>A0A6J4RAD0_9ACTN</name>
<accession>A0A6J4RAD0</accession>
<dbReference type="SUPFAM" id="SSF53448">
    <property type="entry name" value="Nucleotide-diphospho-sugar transferases"/>
    <property type="match status" value="1"/>
</dbReference>
<gene>
    <name evidence="2" type="ORF">AVDCRST_MAG13-271</name>
</gene>